<feature type="transmembrane region" description="Helical" evidence="1">
    <location>
        <begin position="20"/>
        <end position="42"/>
    </location>
</feature>
<dbReference type="InterPro" id="IPR006938">
    <property type="entry name" value="DUF624"/>
</dbReference>
<feature type="transmembrane region" description="Helical" evidence="1">
    <location>
        <begin position="163"/>
        <end position="187"/>
    </location>
</feature>
<feature type="transmembrane region" description="Helical" evidence="1">
    <location>
        <begin position="132"/>
        <end position="151"/>
    </location>
</feature>
<dbReference type="Pfam" id="PF04854">
    <property type="entry name" value="DUF624"/>
    <property type="match status" value="1"/>
</dbReference>
<gene>
    <name evidence="2" type="ORF">UC3_00813</name>
</gene>
<evidence type="ECO:0000313" key="2">
    <source>
        <dbReference type="EMBL" id="EOL46693.1"/>
    </source>
</evidence>
<dbReference type="RefSeq" id="WP_010767486.1">
    <property type="nucleotide sequence ID" value="NZ_ASWE01000002.1"/>
</dbReference>
<evidence type="ECO:0000313" key="3">
    <source>
        <dbReference type="Proteomes" id="UP000013785"/>
    </source>
</evidence>
<dbReference type="EMBL" id="AJAT01000010">
    <property type="protein sequence ID" value="EOL46693.1"/>
    <property type="molecule type" value="Genomic_DNA"/>
</dbReference>
<sequence>MKKIVPTSFHSVTQLIIRLILLNVIFLLASFPVVCLLLFAGIERIHSYSLLFFLFSLPVAPASVALFRCTFSLIDTPEESVYKLFLHSYKQAYSKELIPLFFIHSLFFLLSFDTTIYALFPKLSLLSPFYFIIRFVGMGLYPIFCMEISLFKNPIRAVVQNGFILYFSKPLLILLTIGYFLFMLLMLNELPASLVFFSFSLFAYLYSSFNYSALTDRIAKSK</sequence>
<accession>R3TZT6</accession>
<feature type="transmembrane region" description="Helical" evidence="1">
    <location>
        <begin position="97"/>
        <end position="120"/>
    </location>
</feature>
<keyword evidence="1" id="KW-0472">Membrane</keyword>
<protein>
    <submittedName>
        <fullName evidence="2">Uncharacterized protein</fullName>
    </submittedName>
</protein>
<dbReference type="PATRIC" id="fig|1158610.3.peg.791"/>
<reference evidence="2 3" key="1">
    <citation type="submission" date="2013-02" db="EMBL/GenBank/DDBJ databases">
        <title>The Genome Sequence of Enterococcus phoeniculicola BAA-412.</title>
        <authorList>
            <consortium name="The Broad Institute Genome Sequencing Platform"/>
            <consortium name="The Broad Institute Genome Sequencing Center for Infectious Disease"/>
            <person name="Earl A.M."/>
            <person name="Gilmore M.S."/>
            <person name="Lebreton F."/>
            <person name="Walker B."/>
            <person name="Young S.K."/>
            <person name="Zeng Q."/>
            <person name="Gargeya S."/>
            <person name="Fitzgerald M."/>
            <person name="Haas B."/>
            <person name="Abouelleil A."/>
            <person name="Alvarado L."/>
            <person name="Arachchi H.M."/>
            <person name="Berlin A.M."/>
            <person name="Chapman S.B."/>
            <person name="Dewar J."/>
            <person name="Goldberg J."/>
            <person name="Griggs A."/>
            <person name="Gujja S."/>
            <person name="Hansen M."/>
            <person name="Howarth C."/>
            <person name="Imamovic A."/>
            <person name="Larimer J."/>
            <person name="McCowan C."/>
            <person name="Murphy C."/>
            <person name="Neiman D."/>
            <person name="Pearson M."/>
            <person name="Priest M."/>
            <person name="Roberts A."/>
            <person name="Saif S."/>
            <person name="Shea T."/>
            <person name="Sisk P."/>
            <person name="Sykes S."/>
            <person name="Wortman J."/>
            <person name="Nusbaum C."/>
            <person name="Birren B."/>
        </authorList>
    </citation>
    <scope>NUCLEOTIDE SEQUENCE [LARGE SCALE GENOMIC DNA]</scope>
    <source>
        <strain evidence="2 3">ATCC BAA-412</strain>
    </source>
</reference>
<keyword evidence="3" id="KW-1185">Reference proteome</keyword>
<dbReference type="AlphaFoldDB" id="R3TZT6"/>
<name>R3TZT6_9ENTE</name>
<keyword evidence="1" id="KW-1133">Transmembrane helix</keyword>
<dbReference type="OrthoDB" id="9995367at2"/>
<keyword evidence="1" id="KW-0812">Transmembrane</keyword>
<feature type="transmembrane region" description="Helical" evidence="1">
    <location>
        <begin position="48"/>
        <end position="67"/>
    </location>
</feature>
<dbReference type="STRING" id="154621.RV11_GL001267"/>
<dbReference type="HOGENOM" id="CLU_1243735_0_0_9"/>
<evidence type="ECO:0000256" key="1">
    <source>
        <dbReference type="SAM" id="Phobius"/>
    </source>
</evidence>
<organism evidence="2 3">
    <name type="scientific">Enterococcus phoeniculicola ATCC BAA-412</name>
    <dbReference type="NCBI Taxonomy" id="1158610"/>
    <lineage>
        <taxon>Bacteria</taxon>
        <taxon>Bacillati</taxon>
        <taxon>Bacillota</taxon>
        <taxon>Bacilli</taxon>
        <taxon>Lactobacillales</taxon>
        <taxon>Enterococcaceae</taxon>
        <taxon>Enterococcus</taxon>
    </lineage>
</organism>
<comment type="caution">
    <text evidence="2">The sequence shown here is derived from an EMBL/GenBank/DDBJ whole genome shotgun (WGS) entry which is preliminary data.</text>
</comment>
<feature type="transmembrane region" description="Helical" evidence="1">
    <location>
        <begin position="193"/>
        <end position="214"/>
    </location>
</feature>
<proteinExistence type="predicted"/>
<dbReference type="Proteomes" id="UP000013785">
    <property type="component" value="Unassembled WGS sequence"/>
</dbReference>